<dbReference type="Proteomes" id="UP001146120">
    <property type="component" value="Unassembled WGS sequence"/>
</dbReference>
<accession>A0AAV2YUF7</accession>
<evidence type="ECO:0000313" key="2">
    <source>
        <dbReference type="Proteomes" id="UP001146120"/>
    </source>
</evidence>
<dbReference type="EMBL" id="DAKRPA010000149">
    <property type="protein sequence ID" value="DAZ97011.1"/>
    <property type="molecule type" value="Genomic_DNA"/>
</dbReference>
<comment type="caution">
    <text evidence="1">The sequence shown here is derived from an EMBL/GenBank/DDBJ whole genome shotgun (WGS) entry which is preliminary data.</text>
</comment>
<organism evidence="1 2">
    <name type="scientific">Lagenidium giganteum</name>
    <dbReference type="NCBI Taxonomy" id="4803"/>
    <lineage>
        <taxon>Eukaryota</taxon>
        <taxon>Sar</taxon>
        <taxon>Stramenopiles</taxon>
        <taxon>Oomycota</taxon>
        <taxon>Peronosporomycetes</taxon>
        <taxon>Pythiales</taxon>
        <taxon>Pythiaceae</taxon>
    </lineage>
</organism>
<dbReference type="AlphaFoldDB" id="A0AAV2YUF7"/>
<keyword evidence="2" id="KW-1185">Reference proteome</keyword>
<gene>
    <name evidence="1" type="ORF">N0F65_011926</name>
</gene>
<protein>
    <submittedName>
        <fullName evidence="1">Uncharacterized protein</fullName>
    </submittedName>
</protein>
<reference evidence="1" key="2">
    <citation type="journal article" date="2023" name="Microbiol Resour">
        <title>Decontamination and Annotation of the Draft Genome Sequence of the Oomycete Lagenidium giganteum ARSEF 373.</title>
        <authorList>
            <person name="Morgan W.R."/>
            <person name="Tartar A."/>
        </authorList>
    </citation>
    <scope>NUCLEOTIDE SEQUENCE</scope>
    <source>
        <strain evidence="1">ARSEF 373</strain>
    </source>
</reference>
<reference evidence="1" key="1">
    <citation type="submission" date="2022-11" db="EMBL/GenBank/DDBJ databases">
        <authorList>
            <person name="Morgan W.R."/>
            <person name="Tartar A."/>
        </authorList>
    </citation>
    <scope>NUCLEOTIDE SEQUENCE</scope>
    <source>
        <strain evidence="1">ARSEF 373</strain>
    </source>
</reference>
<sequence length="166" mass="18375">MVLKFCNGLSAIWGGGSDAATTAAESKELKMRALELLVTDSHDTRWEKEFRVFFDGTRPIGLGFQPAAAPATLPKRSSMAMAPPSRNNSVKFPTNEYDCIVKEVVPGGLAHDYNDKCRAAGDYSRIITDNLRVRRVNHEDMSGVSFDSVLQKCVEFGRSLKLDCER</sequence>
<evidence type="ECO:0000313" key="1">
    <source>
        <dbReference type="EMBL" id="DAZ97011.1"/>
    </source>
</evidence>
<proteinExistence type="predicted"/>
<name>A0AAV2YUF7_9STRA</name>